<dbReference type="SMART" id="SM00212">
    <property type="entry name" value="UBCc"/>
    <property type="match status" value="1"/>
</dbReference>
<dbReference type="PANTHER" id="PTHR24067">
    <property type="entry name" value="UBIQUITIN-CONJUGATING ENZYME E2"/>
    <property type="match status" value="1"/>
</dbReference>
<evidence type="ECO:0000313" key="3">
    <source>
        <dbReference type="EMBL" id="CAD9571922.1"/>
    </source>
</evidence>
<accession>A0A7S2KBB2</accession>
<dbReference type="AlphaFoldDB" id="A0A7S2KBB2"/>
<sequence>MASAAALRSRPGDDAEPARLEDIARRRITRELHQLKNNSSGADSMVKARWEREPWEWAAKLKGPEESPYARGVFKVHVTFSVVYPFKPPELRLETKIWHPNFPPDGRIYLDSDRWDPSYTVEAILYSIVTLLRYPDNRNSELRNGYAKTTNKGFETTARAYTDRYAVEPWD</sequence>
<evidence type="ECO:0000256" key="1">
    <source>
        <dbReference type="SAM" id="MobiDB-lite"/>
    </source>
</evidence>
<dbReference type="PROSITE" id="PS50127">
    <property type="entry name" value="UBC_2"/>
    <property type="match status" value="1"/>
</dbReference>
<dbReference type="EMBL" id="HBGW01045143">
    <property type="protein sequence ID" value="CAD9571922.1"/>
    <property type="molecule type" value="Transcribed_RNA"/>
</dbReference>
<dbReference type="Pfam" id="PF00179">
    <property type="entry name" value="UQ_con"/>
    <property type="match status" value="1"/>
</dbReference>
<organism evidence="3">
    <name type="scientific">Zooxanthella nutricula</name>
    <dbReference type="NCBI Taxonomy" id="1333877"/>
    <lineage>
        <taxon>Eukaryota</taxon>
        <taxon>Sar</taxon>
        <taxon>Alveolata</taxon>
        <taxon>Dinophyceae</taxon>
        <taxon>Peridiniales</taxon>
        <taxon>Peridiniales incertae sedis</taxon>
        <taxon>Zooxanthella</taxon>
    </lineage>
</organism>
<feature type="region of interest" description="Disordered" evidence="1">
    <location>
        <begin position="1"/>
        <end position="20"/>
    </location>
</feature>
<gene>
    <name evidence="3" type="ORF">BRAN1462_LOCUS28656</name>
</gene>
<protein>
    <recommendedName>
        <fullName evidence="2">UBC core domain-containing protein</fullName>
    </recommendedName>
</protein>
<dbReference type="CDD" id="cd00195">
    <property type="entry name" value="UBCc_UEV"/>
    <property type="match status" value="1"/>
</dbReference>
<feature type="compositionally biased region" description="Basic and acidic residues" evidence="1">
    <location>
        <begin position="10"/>
        <end position="20"/>
    </location>
</feature>
<dbReference type="InterPro" id="IPR000608">
    <property type="entry name" value="UBC"/>
</dbReference>
<dbReference type="InterPro" id="IPR050113">
    <property type="entry name" value="Ub_conjugating_enzyme"/>
</dbReference>
<name>A0A7S2KBB2_9DINO</name>
<evidence type="ECO:0000259" key="2">
    <source>
        <dbReference type="PROSITE" id="PS50127"/>
    </source>
</evidence>
<reference evidence="3" key="1">
    <citation type="submission" date="2021-01" db="EMBL/GenBank/DDBJ databases">
        <authorList>
            <person name="Corre E."/>
            <person name="Pelletier E."/>
            <person name="Niang G."/>
            <person name="Scheremetjew M."/>
            <person name="Finn R."/>
            <person name="Kale V."/>
            <person name="Holt S."/>
            <person name="Cochrane G."/>
            <person name="Meng A."/>
            <person name="Brown T."/>
            <person name="Cohen L."/>
        </authorList>
    </citation>
    <scope>NUCLEOTIDE SEQUENCE</scope>
    <source>
        <strain evidence="3">RCC3387</strain>
    </source>
</reference>
<dbReference type="SUPFAM" id="SSF54495">
    <property type="entry name" value="UBC-like"/>
    <property type="match status" value="1"/>
</dbReference>
<dbReference type="Gene3D" id="3.10.110.10">
    <property type="entry name" value="Ubiquitin Conjugating Enzyme"/>
    <property type="match status" value="1"/>
</dbReference>
<feature type="domain" description="UBC core" evidence="2">
    <location>
        <begin position="23"/>
        <end position="171"/>
    </location>
</feature>
<dbReference type="InterPro" id="IPR016135">
    <property type="entry name" value="UBQ-conjugating_enzyme/RWD"/>
</dbReference>
<proteinExistence type="predicted"/>